<dbReference type="PROSITE" id="PS50005">
    <property type="entry name" value="TPR"/>
    <property type="match status" value="1"/>
</dbReference>
<comment type="caution">
    <text evidence="4">The sequence shown here is derived from an EMBL/GenBank/DDBJ whole genome shotgun (WGS) entry which is preliminary data.</text>
</comment>
<evidence type="ECO:0000256" key="2">
    <source>
        <dbReference type="SAM" id="Coils"/>
    </source>
</evidence>
<evidence type="ECO:0000256" key="3">
    <source>
        <dbReference type="SAM" id="SignalP"/>
    </source>
</evidence>
<evidence type="ECO:0008006" key="6">
    <source>
        <dbReference type="Google" id="ProtNLM"/>
    </source>
</evidence>
<feature type="coiled-coil region" evidence="2">
    <location>
        <begin position="27"/>
        <end position="61"/>
    </location>
</feature>
<proteinExistence type="predicted"/>
<keyword evidence="5" id="KW-1185">Reference proteome</keyword>
<keyword evidence="3" id="KW-0732">Signal</keyword>
<feature type="repeat" description="TPR" evidence="1">
    <location>
        <begin position="79"/>
        <end position="112"/>
    </location>
</feature>
<evidence type="ECO:0000313" key="5">
    <source>
        <dbReference type="Proteomes" id="UP001158067"/>
    </source>
</evidence>
<organism evidence="4 5">
    <name type="scientific">Neorhodopirellula lusitana</name>
    <dbReference type="NCBI Taxonomy" id="445327"/>
    <lineage>
        <taxon>Bacteria</taxon>
        <taxon>Pseudomonadati</taxon>
        <taxon>Planctomycetota</taxon>
        <taxon>Planctomycetia</taxon>
        <taxon>Pirellulales</taxon>
        <taxon>Pirellulaceae</taxon>
        <taxon>Neorhodopirellula</taxon>
    </lineage>
</organism>
<dbReference type="Gene3D" id="2.60.120.430">
    <property type="entry name" value="Galactose-binding lectin"/>
    <property type="match status" value="1"/>
</dbReference>
<feature type="chain" id="PRO_5046170906" description="Tetratricopeptide repeat protein" evidence="3">
    <location>
        <begin position="31"/>
        <end position="251"/>
    </location>
</feature>
<evidence type="ECO:0000256" key="1">
    <source>
        <dbReference type="PROSITE-ProRule" id="PRU00339"/>
    </source>
</evidence>
<dbReference type="Proteomes" id="UP001158067">
    <property type="component" value="Unassembled WGS sequence"/>
</dbReference>
<dbReference type="RefSeq" id="WP_283431617.1">
    <property type="nucleotide sequence ID" value="NZ_FXUG01000002.1"/>
</dbReference>
<dbReference type="EMBL" id="FXUG01000002">
    <property type="protein sequence ID" value="SMP47428.1"/>
    <property type="molecule type" value="Genomic_DNA"/>
</dbReference>
<gene>
    <name evidence="4" type="ORF">SAMN06265222_102296</name>
</gene>
<reference evidence="4 5" key="1">
    <citation type="submission" date="2017-05" db="EMBL/GenBank/DDBJ databases">
        <authorList>
            <person name="Varghese N."/>
            <person name="Submissions S."/>
        </authorList>
    </citation>
    <scope>NUCLEOTIDE SEQUENCE [LARGE SCALE GENOMIC DNA]</scope>
    <source>
        <strain evidence="4 5">DSM 25457</strain>
    </source>
</reference>
<feature type="signal peptide" evidence="3">
    <location>
        <begin position="1"/>
        <end position="30"/>
    </location>
</feature>
<evidence type="ECO:0000313" key="4">
    <source>
        <dbReference type="EMBL" id="SMP47428.1"/>
    </source>
</evidence>
<dbReference type="InterPro" id="IPR019734">
    <property type="entry name" value="TPR_rpt"/>
</dbReference>
<accession>A0ABY1PXB4</accession>
<name>A0ABY1PXB4_9BACT</name>
<sequence>MPPRFRLRLIAILLSLASANALLLAPHATAQSARAKLQKQAEESKKQQAELQKRLQRIASDDAGMPTDPQLQSLHRDFISQTEKLAKEYERKRQFDKAREAYQSIVRLVPDYPAGSQGLARVLTYQSAHDKKVFKVQADKGWQDSGAKLTQGMPVKIDVKGKWKVTIASGPQGVELPKELRPRDNQIRWGTLVATIVENQSELDDAKMIRLESGKEFVAGSSGRLYLRMFDEDPDDNQGEMMVLIQSTFDN</sequence>
<keyword evidence="1" id="KW-0802">TPR repeat</keyword>
<keyword evidence="2" id="KW-0175">Coiled coil</keyword>
<protein>
    <recommendedName>
        <fullName evidence="6">Tetratricopeptide repeat protein</fullName>
    </recommendedName>
</protein>